<organism evidence="3 4">
    <name type="scientific">Glycine soja</name>
    <name type="common">Wild soybean</name>
    <dbReference type="NCBI Taxonomy" id="3848"/>
    <lineage>
        <taxon>Eukaryota</taxon>
        <taxon>Viridiplantae</taxon>
        <taxon>Streptophyta</taxon>
        <taxon>Embryophyta</taxon>
        <taxon>Tracheophyta</taxon>
        <taxon>Spermatophyta</taxon>
        <taxon>Magnoliopsida</taxon>
        <taxon>eudicotyledons</taxon>
        <taxon>Gunneridae</taxon>
        <taxon>Pentapetalae</taxon>
        <taxon>rosids</taxon>
        <taxon>fabids</taxon>
        <taxon>Fabales</taxon>
        <taxon>Fabaceae</taxon>
        <taxon>Papilionoideae</taxon>
        <taxon>50 kb inversion clade</taxon>
        <taxon>NPAAA clade</taxon>
        <taxon>indigoferoid/millettioid clade</taxon>
        <taxon>Phaseoleae</taxon>
        <taxon>Glycine</taxon>
        <taxon>Glycine subgen. Soja</taxon>
    </lineage>
</organism>
<comment type="caution">
    <text evidence="3">The sequence shown here is derived from an EMBL/GenBank/DDBJ whole genome shotgun (WGS) entry which is preliminary data.</text>
</comment>
<dbReference type="Proteomes" id="UP000289340">
    <property type="component" value="Chromosome 13"/>
</dbReference>
<dbReference type="AlphaFoldDB" id="A0A445HBA5"/>
<feature type="region of interest" description="Disordered" evidence="1">
    <location>
        <begin position="42"/>
        <end position="79"/>
    </location>
</feature>
<evidence type="ECO:0000313" key="4">
    <source>
        <dbReference type="Proteomes" id="UP000289340"/>
    </source>
</evidence>
<gene>
    <name evidence="3" type="ORF">D0Y65_035616</name>
</gene>
<name>A0A445HBA5_GLYSO</name>
<reference evidence="3 4" key="1">
    <citation type="submission" date="2018-09" db="EMBL/GenBank/DDBJ databases">
        <title>A high-quality reference genome of wild soybean provides a powerful tool to mine soybean genomes.</title>
        <authorList>
            <person name="Xie M."/>
            <person name="Chung C.Y.L."/>
            <person name="Li M.-W."/>
            <person name="Wong F.-L."/>
            <person name="Chan T.-F."/>
            <person name="Lam H.-M."/>
        </authorList>
    </citation>
    <scope>NUCLEOTIDE SEQUENCE [LARGE SCALE GENOMIC DNA]</scope>
    <source>
        <strain evidence="4">cv. W05</strain>
        <tissue evidence="3">Hypocotyl of etiolated seedlings</tissue>
    </source>
</reference>
<evidence type="ECO:0000313" key="3">
    <source>
        <dbReference type="EMBL" id="RZB70726.1"/>
    </source>
</evidence>
<feature type="signal peptide" evidence="2">
    <location>
        <begin position="1"/>
        <end position="29"/>
    </location>
</feature>
<dbReference type="EMBL" id="QZWG01000013">
    <property type="protein sequence ID" value="RZB70726.1"/>
    <property type="molecule type" value="Genomic_DNA"/>
</dbReference>
<feature type="chain" id="PRO_5019568113" evidence="2">
    <location>
        <begin position="30"/>
        <end position="79"/>
    </location>
</feature>
<protein>
    <submittedName>
        <fullName evidence="3">Uncharacterized protein</fullName>
    </submittedName>
</protein>
<feature type="compositionally biased region" description="Polar residues" evidence="1">
    <location>
        <begin position="55"/>
        <end position="69"/>
    </location>
</feature>
<feature type="compositionally biased region" description="Low complexity" evidence="1">
    <location>
        <begin position="42"/>
        <end position="54"/>
    </location>
</feature>
<proteinExistence type="predicted"/>
<keyword evidence="2" id="KW-0732">Signal</keyword>
<accession>A0A445HBA5</accession>
<evidence type="ECO:0000256" key="2">
    <source>
        <dbReference type="SAM" id="SignalP"/>
    </source>
</evidence>
<sequence length="79" mass="8686">MHHTIMMKGAWRKQCLLLSLLAFVVLSEGSRLPKEYWEQMMPKKLPSPSSSPSKGTNSVLPSSLSNTKNDGLPTSDGKV</sequence>
<evidence type="ECO:0000256" key="1">
    <source>
        <dbReference type="SAM" id="MobiDB-lite"/>
    </source>
</evidence>
<keyword evidence="4" id="KW-1185">Reference proteome</keyword>